<name>A0A4Y2UKW1_ARAVE</name>
<comment type="caution">
    <text evidence="2">The sequence shown here is derived from an EMBL/GenBank/DDBJ whole genome shotgun (WGS) entry which is preliminary data.</text>
</comment>
<protein>
    <submittedName>
        <fullName evidence="2">Uncharacterized protein</fullName>
    </submittedName>
</protein>
<keyword evidence="1" id="KW-0812">Transmembrane</keyword>
<proteinExistence type="predicted"/>
<keyword evidence="1" id="KW-1133">Transmembrane helix</keyword>
<keyword evidence="1" id="KW-0472">Membrane</keyword>
<evidence type="ECO:0000313" key="2">
    <source>
        <dbReference type="EMBL" id="GBO12862.1"/>
    </source>
</evidence>
<dbReference type="AlphaFoldDB" id="A0A4Y2UKW1"/>
<keyword evidence="3" id="KW-1185">Reference proteome</keyword>
<dbReference type="Proteomes" id="UP000499080">
    <property type="component" value="Unassembled WGS sequence"/>
</dbReference>
<gene>
    <name evidence="2" type="ORF">AVEN_78873_1</name>
</gene>
<evidence type="ECO:0000256" key="1">
    <source>
        <dbReference type="SAM" id="Phobius"/>
    </source>
</evidence>
<organism evidence="2 3">
    <name type="scientific">Araneus ventricosus</name>
    <name type="common">Orbweaver spider</name>
    <name type="synonym">Epeira ventricosa</name>
    <dbReference type="NCBI Taxonomy" id="182803"/>
    <lineage>
        <taxon>Eukaryota</taxon>
        <taxon>Metazoa</taxon>
        <taxon>Ecdysozoa</taxon>
        <taxon>Arthropoda</taxon>
        <taxon>Chelicerata</taxon>
        <taxon>Arachnida</taxon>
        <taxon>Araneae</taxon>
        <taxon>Araneomorphae</taxon>
        <taxon>Entelegynae</taxon>
        <taxon>Araneoidea</taxon>
        <taxon>Araneidae</taxon>
        <taxon>Araneus</taxon>
    </lineage>
</organism>
<accession>A0A4Y2UKW1</accession>
<dbReference type="OrthoDB" id="10348676at2759"/>
<reference evidence="2 3" key="1">
    <citation type="journal article" date="2019" name="Sci. Rep.">
        <title>Orb-weaving spider Araneus ventricosus genome elucidates the spidroin gene catalogue.</title>
        <authorList>
            <person name="Kono N."/>
            <person name="Nakamura H."/>
            <person name="Ohtoshi R."/>
            <person name="Moran D.A.P."/>
            <person name="Shinohara A."/>
            <person name="Yoshida Y."/>
            <person name="Fujiwara M."/>
            <person name="Mori M."/>
            <person name="Tomita M."/>
            <person name="Arakawa K."/>
        </authorList>
    </citation>
    <scope>NUCLEOTIDE SEQUENCE [LARGE SCALE GENOMIC DNA]</scope>
</reference>
<feature type="transmembrane region" description="Helical" evidence="1">
    <location>
        <begin position="53"/>
        <end position="70"/>
    </location>
</feature>
<sequence length="203" mass="23606">METNRRRRGSLHRSTGGNNYWYEPSYRRNSMRVYREYPRSRNGHRHPRDSGDLVVYFVLFFICLFAMNSGNLPHETGPPVDEPFPASKCETLLPECECDDYEEIAGLFCENVSDFQAFTKILEDGSLFENGTTYEITLSGTRVLPRQFLKGLIVYRLYIDDPQTEGLEDGAFDGVLRLRRFHVRISSITVSWSVFRLVMYPSF</sequence>
<evidence type="ECO:0000313" key="3">
    <source>
        <dbReference type="Proteomes" id="UP000499080"/>
    </source>
</evidence>
<dbReference type="EMBL" id="BGPR01037297">
    <property type="protein sequence ID" value="GBO12862.1"/>
    <property type="molecule type" value="Genomic_DNA"/>
</dbReference>